<keyword evidence="14" id="KW-1185">Reference proteome</keyword>
<dbReference type="SUPFAM" id="SSF47323">
    <property type="entry name" value="Anticodon-binding domain of a subclass of class I aminoacyl-tRNA synthetases"/>
    <property type="match status" value="1"/>
</dbReference>
<evidence type="ECO:0000256" key="7">
    <source>
        <dbReference type="ARBA" id="ARBA00023146"/>
    </source>
</evidence>
<dbReference type="Gene3D" id="1.10.730.20">
    <property type="match status" value="1"/>
</dbReference>
<dbReference type="SUPFAM" id="SSF52374">
    <property type="entry name" value="Nucleotidylyl transferase"/>
    <property type="match status" value="1"/>
</dbReference>
<name>A0ABR1F0A2_9ASCO</name>
<dbReference type="Pfam" id="PF00133">
    <property type="entry name" value="tRNA-synt_1"/>
    <property type="match status" value="1"/>
</dbReference>
<keyword evidence="5 9" id="KW-0067">ATP-binding</keyword>
<dbReference type="PROSITE" id="PS00178">
    <property type="entry name" value="AA_TRNA_LIGASE_I"/>
    <property type="match status" value="1"/>
</dbReference>
<evidence type="ECO:0000256" key="4">
    <source>
        <dbReference type="ARBA" id="ARBA00022741"/>
    </source>
</evidence>
<dbReference type="GeneID" id="90038931"/>
<dbReference type="InterPro" id="IPR001412">
    <property type="entry name" value="aa-tRNA-synth_I_CS"/>
</dbReference>
<protein>
    <recommendedName>
        <fullName evidence="2">isoleucine--tRNA ligase</fullName>
        <ecNumber evidence="2">6.1.1.5</ecNumber>
    </recommendedName>
    <alternativeName>
        <fullName evidence="8">Isoleucyl-tRNA synthetase</fullName>
    </alternativeName>
</protein>
<evidence type="ECO:0000313" key="13">
    <source>
        <dbReference type="EMBL" id="KAK7203286.1"/>
    </source>
</evidence>
<dbReference type="InterPro" id="IPR009080">
    <property type="entry name" value="tRNAsynth_Ia_anticodon-bd"/>
</dbReference>
<keyword evidence="7 9" id="KW-0030">Aminoacyl-tRNA synthetase</keyword>
<dbReference type="InterPro" id="IPR013155">
    <property type="entry name" value="M/V/L/I-tRNA-synth_anticd-bd"/>
</dbReference>
<evidence type="ECO:0000256" key="1">
    <source>
        <dbReference type="ARBA" id="ARBA00005594"/>
    </source>
</evidence>
<feature type="domain" description="Aminoacyl-tRNA synthetase class Ia" evidence="11">
    <location>
        <begin position="82"/>
        <end position="716"/>
    </location>
</feature>
<dbReference type="InterPro" id="IPR033708">
    <property type="entry name" value="Anticodon_Ile_BEm"/>
</dbReference>
<gene>
    <name evidence="13" type="ORF">BZA70DRAFT_283301</name>
</gene>
<dbReference type="InterPro" id="IPR002300">
    <property type="entry name" value="aa-tRNA-synth_Ia"/>
</dbReference>
<dbReference type="EC" id="6.1.1.5" evidence="2"/>
<dbReference type="InterPro" id="IPR002301">
    <property type="entry name" value="Ile-tRNA-ligase"/>
</dbReference>
<evidence type="ECO:0000259" key="11">
    <source>
        <dbReference type="Pfam" id="PF00133"/>
    </source>
</evidence>
<sequence>MSTKTCIPRLLQGRATGPRHARLPTSSSSSLRSATHCYTQQRRHESNSSAPSYTATILMPKTSFPARSNAKVAQEVYLKVASDDVYAWQKNTLPEESLFILHDGPPYANADVHLGHSVNRIIKDIILRYQILRGRRVSYIPGWDCHGLPIELKVLEKVGKGKDGKKKVAALTAPEIRALARKHADSFVESQMASFREWATMGEWENPYKTMNPDFEIRQLEIFKSMLNNGLIYRSDRPVYWSCESYTALAEAELEYASEHTSKTVYVKFPIENASEVLGSDLAGKKVEFLIWTTTPWTIPSNKAIAVGHGMTYIVVRSEQHGYLLIGESRKEFLETEIGPLEIVSGPFSGEQLTALTYTHPLLTTDTPSQPVFAAHFVTADSGTGLVHMAPGHGMDDYLVCQSHGIDPYSPVNSYGKFDSNLPPELSDLVGKPVLKVGQDMVIERLQTAGALAGTNPAYKHKYPYDWRSKKPVIIRSTPQWFANVGNIKDQALDALENANFHPAIGKHRLSSFVRDRSEWCISRQRVWGVPIPALFDNETGEALLTDESVTHIIKEIEKVGIDMWFTDEEDTTHWVAPQYRESGKSYSKGRDTMDVWFDSGSSWTLIQEKYGNLRKDRETLVDVYSEGSDQHRGWFQSSLLTYVADQHNGKAPYANVITHGFTLDEHGRKMSKSLGNVIAPAQITTSGYKNVAAIGSSGLRLWVAQSEYTTDIAFSTTVMQRVADSLSKIRRTMRYVLGNLDGFDGQEVEYSQLRPTDQYALCQLYDLEQDCKAAYDQFAFNRVIQAVMRHVSRLSASYLDTSKDRIYVDEKTSLSRRSVQTVLCQIFRVYESILSPVIPLLTQEAWHHAPAFIKKNDPDACFSPFVSGWVSAPEEWKNEELRLEFAKLEKIGDAAKIVLARAREDKKIGSSLDACVVVSAPEGSSVLELLKKYESHLAELLVVSAVSVSPSSELASSISSKHWTYASDPVTTGEDTEAESVIVHAVNPELGKCARCWQYTAPAESEICPRCAGVVEKIGEVSL</sequence>
<evidence type="ECO:0000256" key="3">
    <source>
        <dbReference type="ARBA" id="ARBA00022598"/>
    </source>
</evidence>
<evidence type="ECO:0000259" key="12">
    <source>
        <dbReference type="Pfam" id="PF08264"/>
    </source>
</evidence>
<dbReference type="HAMAP" id="MF_02002">
    <property type="entry name" value="Ile_tRNA_synth_type1"/>
    <property type="match status" value="1"/>
</dbReference>
<dbReference type="NCBIfam" id="TIGR00392">
    <property type="entry name" value="ileS"/>
    <property type="match status" value="1"/>
</dbReference>
<dbReference type="PANTHER" id="PTHR42765:SF1">
    <property type="entry name" value="ISOLEUCINE--TRNA LIGASE, MITOCHONDRIAL"/>
    <property type="match status" value="1"/>
</dbReference>
<keyword evidence="3 9" id="KW-0436">Ligase</keyword>
<dbReference type="CDD" id="cd07960">
    <property type="entry name" value="Anticodon_Ia_Ile_BEm"/>
    <property type="match status" value="1"/>
</dbReference>
<evidence type="ECO:0000256" key="5">
    <source>
        <dbReference type="ARBA" id="ARBA00022840"/>
    </source>
</evidence>
<comment type="similarity">
    <text evidence="1 9">Belongs to the class-I aminoacyl-tRNA synthetase family.</text>
</comment>
<dbReference type="Gene3D" id="3.40.50.620">
    <property type="entry name" value="HUPs"/>
    <property type="match status" value="2"/>
</dbReference>
<dbReference type="EMBL" id="JBBJBU010000012">
    <property type="protein sequence ID" value="KAK7203286.1"/>
    <property type="molecule type" value="Genomic_DNA"/>
</dbReference>
<dbReference type="Gene3D" id="1.10.10.830">
    <property type="entry name" value="Ile-tRNA synthetase CP2 domain-like"/>
    <property type="match status" value="1"/>
</dbReference>
<evidence type="ECO:0000256" key="9">
    <source>
        <dbReference type="RuleBase" id="RU363035"/>
    </source>
</evidence>
<dbReference type="PANTHER" id="PTHR42765">
    <property type="entry name" value="SOLEUCYL-TRNA SYNTHETASE"/>
    <property type="match status" value="1"/>
</dbReference>
<dbReference type="InterPro" id="IPR050081">
    <property type="entry name" value="Ile-tRNA_ligase"/>
</dbReference>
<evidence type="ECO:0000256" key="10">
    <source>
        <dbReference type="SAM" id="MobiDB-lite"/>
    </source>
</evidence>
<keyword evidence="6 9" id="KW-0648">Protein biosynthesis</keyword>
<comment type="caution">
    <text evidence="13">The sequence shown here is derived from an EMBL/GenBank/DDBJ whole genome shotgun (WGS) entry which is preliminary data.</text>
</comment>
<dbReference type="Proteomes" id="UP001498771">
    <property type="component" value="Unassembled WGS sequence"/>
</dbReference>
<organism evidence="13 14">
    <name type="scientific">Myxozyma melibiosi</name>
    <dbReference type="NCBI Taxonomy" id="54550"/>
    <lineage>
        <taxon>Eukaryota</taxon>
        <taxon>Fungi</taxon>
        <taxon>Dikarya</taxon>
        <taxon>Ascomycota</taxon>
        <taxon>Saccharomycotina</taxon>
        <taxon>Lipomycetes</taxon>
        <taxon>Lipomycetales</taxon>
        <taxon>Lipomycetaceae</taxon>
        <taxon>Myxozyma</taxon>
    </lineage>
</organism>
<dbReference type="SUPFAM" id="SSF50677">
    <property type="entry name" value="ValRS/IleRS/LeuRS editing domain"/>
    <property type="match status" value="1"/>
</dbReference>
<reference evidence="13 14" key="1">
    <citation type="submission" date="2024-03" db="EMBL/GenBank/DDBJ databases">
        <title>Genome-scale model development and genomic sequencing of the oleaginous clade Lipomyces.</title>
        <authorList>
            <consortium name="Lawrence Berkeley National Laboratory"/>
            <person name="Czajka J.J."/>
            <person name="Han Y."/>
            <person name="Kim J."/>
            <person name="Mondo S.J."/>
            <person name="Hofstad B.A."/>
            <person name="Robles A."/>
            <person name="Haridas S."/>
            <person name="Riley R."/>
            <person name="LaButti K."/>
            <person name="Pangilinan J."/>
            <person name="Andreopoulos W."/>
            <person name="Lipzen A."/>
            <person name="Yan J."/>
            <person name="Wang M."/>
            <person name="Ng V."/>
            <person name="Grigoriev I.V."/>
            <person name="Spatafora J.W."/>
            <person name="Magnuson J.K."/>
            <person name="Baker S.E."/>
            <person name="Pomraning K.R."/>
        </authorList>
    </citation>
    <scope>NUCLEOTIDE SEQUENCE [LARGE SCALE GENOMIC DNA]</scope>
    <source>
        <strain evidence="13 14">Phaff 52-87</strain>
    </source>
</reference>
<feature type="domain" description="Methionyl/Valyl/Leucyl/Isoleucyl-tRNA synthetase anticodon-binding" evidence="12">
    <location>
        <begin position="758"/>
        <end position="918"/>
    </location>
</feature>
<dbReference type="InterPro" id="IPR023585">
    <property type="entry name" value="Ile-tRNA-ligase_type1"/>
</dbReference>
<dbReference type="Gene3D" id="3.90.740.10">
    <property type="entry name" value="Valyl/Leucyl/Isoleucyl-tRNA synthetase, editing domain"/>
    <property type="match status" value="1"/>
</dbReference>
<accession>A0ABR1F0A2</accession>
<dbReference type="Pfam" id="PF08264">
    <property type="entry name" value="Anticodon_1"/>
    <property type="match status" value="1"/>
</dbReference>
<proteinExistence type="inferred from homology"/>
<feature type="compositionally biased region" description="Low complexity" evidence="10">
    <location>
        <begin position="23"/>
        <end position="36"/>
    </location>
</feature>
<evidence type="ECO:0000313" key="14">
    <source>
        <dbReference type="Proteomes" id="UP001498771"/>
    </source>
</evidence>
<dbReference type="GO" id="GO:0004812">
    <property type="term" value="F:aminoacyl-tRNA ligase activity"/>
    <property type="evidence" value="ECO:0007669"/>
    <property type="project" value="UniProtKB-KW"/>
</dbReference>
<keyword evidence="4 9" id="KW-0547">Nucleotide-binding</keyword>
<dbReference type="InterPro" id="IPR009008">
    <property type="entry name" value="Val/Leu/Ile-tRNA-synth_edit"/>
</dbReference>
<evidence type="ECO:0000256" key="8">
    <source>
        <dbReference type="ARBA" id="ARBA00032665"/>
    </source>
</evidence>
<dbReference type="InterPro" id="IPR014729">
    <property type="entry name" value="Rossmann-like_a/b/a_fold"/>
</dbReference>
<evidence type="ECO:0000256" key="2">
    <source>
        <dbReference type="ARBA" id="ARBA00013165"/>
    </source>
</evidence>
<dbReference type="PRINTS" id="PR00984">
    <property type="entry name" value="TRNASYNTHILE"/>
</dbReference>
<feature type="region of interest" description="Disordered" evidence="10">
    <location>
        <begin position="12"/>
        <end position="52"/>
    </location>
</feature>
<evidence type="ECO:0000256" key="6">
    <source>
        <dbReference type="ARBA" id="ARBA00022917"/>
    </source>
</evidence>
<dbReference type="RefSeq" id="XP_064766319.1">
    <property type="nucleotide sequence ID" value="XM_064913419.1"/>
</dbReference>